<accession>A0A927R7T6</accession>
<protein>
    <submittedName>
        <fullName evidence="1">Uncharacterized protein</fullName>
    </submittedName>
</protein>
<keyword evidence="2" id="KW-1185">Reference proteome</keyword>
<reference evidence="1" key="1">
    <citation type="submission" date="2020-10" db="EMBL/GenBank/DDBJ databases">
        <title>Genomic Encyclopedia of Type Strains, Phase IV (KMG-IV): sequencing the most valuable type-strain genomes for metagenomic binning, comparative biology and taxonomic classification.</title>
        <authorList>
            <person name="Goeker M."/>
        </authorList>
    </citation>
    <scope>NUCLEOTIDE SEQUENCE</scope>
    <source>
        <strain evidence="1">DSM 13886</strain>
    </source>
</reference>
<dbReference type="AlphaFoldDB" id="A0A927R7T6"/>
<evidence type="ECO:0000313" key="1">
    <source>
        <dbReference type="EMBL" id="MBE1556319.1"/>
    </source>
</evidence>
<organism evidence="1 2">
    <name type="scientific">Sporosarcina limicola</name>
    <dbReference type="NCBI Taxonomy" id="34101"/>
    <lineage>
        <taxon>Bacteria</taxon>
        <taxon>Bacillati</taxon>
        <taxon>Bacillota</taxon>
        <taxon>Bacilli</taxon>
        <taxon>Bacillales</taxon>
        <taxon>Caryophanaceae</taxon>
        <taxon>Sporosarcina</taxon>
    </lineage>
</organism>
<gene>
    <name evidence="1" type="ORF">H4683_003442</name>
</gene>
<sequence>MNFFKGNLIKCILIFSLILTLIPFGLVSVEAIEVIPFADGEDLEVVPTLIQDEYTNVGEPRLPNMVPIKLVATGDNFRVSIGNAGLDPLDSVTINVTATGYSQQTKTKTKVMPVIGADFDFKISMISPTMKYTVTVLNTDGGKISTVGNTTWS</sequence>
<dbReference type="Proteomes" id="UP000658225">
    <property type="component" value="Unassembled WGS sequence"/>
</dbReference>
<dbReference type="EMBL" id="JADBEL010000024">
    <property type="protein sequence ID" value="MBE1556319.1"/>
    <property type="molecule type" value="Genomic_DNA"/>
</dbReference>
<evidence type="ECO:0000313" key="2">
    <source>
        <dbReference type="Proteomes" id="UP000658225"/>
    </source>
</evidence>
<proteinExistence type="predicted"/>
<dbReference type="RefSeq" id="WP_192599979.1">
    <property type="nucleotide sequence ID" value="NZ_JADBEL010000024.1"/>
</dbReference>
<name>A0A927R7T6_9BACL</name>
<comment type="caution">
    <text evidence="1">The sequence shown here is derived from an EMBL/GenBank/DDBJ whole genome shotgun (WGS) entry which is preliminary data.</text>
</comment>